<evidence type="ECO:0000256" key="3">
    <source>
        <dbReference type="ARBA" id="ARBA00022989"/>
    </source>
</evidence>
<dbReference type="VEuPathDB" id="VectorBase:ISCP_002574"/>
<dbReference type="GO" id="GO:0016020">
    <property type="term" value="C:membrane"/>
    <property type="evidence" value="ECO:0007669"/>
    <property type="project" value="UniProtKB-SubCell"/>
</dbReference>
<dbReference type="PANTHER" id="PTHR47767">
    <property type="entry name" value="ADHESION G PROTEIN-COUPLED RECEPTOR G7"/>
    <property type="match status" value="1"/>
</dbReference>
<dbReference type="AlphaFoldDB" id="B7PPD1"/>
<feature type="domain" description="G-protein coupled receptors family 2 profile 2" evidence="8">
    <location>
        <begin position="187"/>
        <end position="303"/>
    </location>
</feature>
<reference evidence="9 11" key="1">
    <citation type="submission" date="2008-03" db="EMBL/GenBank/DDBJ databases">
        <title>Annotation of Ixodes scapularis.</title>
        <authorList>
            <consortium name="Ixodes scapularis Genome Project Consortium"/>
            <person name="Caler E."/>
            <person name="Hannick L.I."/>
            <person name="Bidwell S."/>
            <person name="Joardar V."/>
            <person name="Thiagarajan M."/>
            <person name="Amedeo P."/>
            <person name="Galinsky K.J."/>
            <person name="Schobel S."/>
            <person name="Inman J."/>
            <person name="Hostetler J."/>
            <person name="Miller J."/>
            <person name="Hammond M."/>
            <person name="Megy K."/>
            <person name="Lawson D."/>
            <person name="Kodira C."/>
            <person name="Sutton G."/>
            <person name="Meyer J."/>
            <person name="Hill C.A."/>
            <person name="Birren B."/>
            <person name="Nene V."/>
            <person name="Collins F."/>
            <person name="Alarcon-Chaidez F."/>
            <person name="Wikel S."/>
            <person name="Strausberg R."/>
        </authorList>
    </citation>
    <scope>NUCLEOTIDE SEQUENCE [LARGE SCALE GENOMIC DNA]</scope>
    <source>
        <strain evidence="11">Wikel</strain>
        <strain evidence="9">Wikel colony</strain>
    </source>
</reference>
<accession>B7PPD1</accession>
<keyword evidence="3 6" id="KW-1133">Transmembrane helix</keyword>
<keyword evidence="4 6" id="KW-0472">Membrane</keyword>
<evidence type="ECO:0000313" key="9">
    <source>
        <dbReference type="EMBL" id="EEC08453.1"/>
    </source>
</evidence>
<feature type="transmembrane region" description="Helical" evidence="6">
    <location>
        <begin position="223"/>
        <end position="244"/>
    </location>
</feature>
<dbReference type="EnsemblMetazoa" id="ISCW005937-RA">
    <property type="protein sequence ID" value="ISCW005937-PA"/>
    <property type="gene ID" value="ISCW005937"/>
</dbReference>
<evidence type="ECO:0000259" key="8">
    <source>
        <dbReference type="PROSITE" id="PS50261"/>
    </source>
</evidence>
<dbReference type="SMART" id="SM00303">
    <property type="entry name" value="GPS"/>
    <property type="match status" value="1"/>
</dbReference>
<protein>
    <submittedName>
        <fullName evidence="9 10">G-protein coupled receptor, putative</fullName>
    </submittedName>
</protein>
<dbReference type="Gene3D" id="1.20.1070.10">
    <property type="entry name" value="Rhodopsin 7-helix transmembrane proteins"/>
    <property type="match status" value="1"/>
</dbReference>
<keyword evidence="5" id="KW-1015">Disulfide bond</keyword>
<evidence type="ECO:0000313" key="10">
    <source>
        <dbReference type="EnsemblMetazoa" id="ISCW005937-PA"/>
    </source>
</evidence>
<dbReference type="EMBL" id="ABJB010543637">
    <property type="status" value="NOT_ANNOTATED_CDS"/>
    <property type="molecule type" value="Genomic_DNA"/>
</dbReference>
<dbReference type="Pfam" id="PF01825">
    <property type="entry name" value="GPS"/>
    <property type="match status" value="1"/>
</dbReference>
<dbReference type="InterPro" id="IPR057244">
    <property type="entry name" value="GAIN_B"/>
</dbReference>
<keyword evidence="2 6" id="KW-0812">Transmembrane</keyword>
<dbReference type="PaxDb" id="6945-B7PPD1"/>
<dbReference type="Gene3D" id="2.60.220.50">
    <property type="match status" value="1"/>
</dbReference>
<dbReference type="GO" id="GO:0004930">
    <property type="term" value="F:G protein-coupled receptor activity"/>
    <property type="evidence" value="ECO:0007669"/>
    <property type="project" value="InterPro"/>
</dbReference>
<dbReference type="EMBL" id="ABJB010277025">
    <property type="status" value="NOT_ANNOTATED_CDS"/>
    <property type="molecule type" value="Genomic_DNA"/>
</dbReference>
<feature type="transmembrane region" description="Helical" evidence="6">
    <location>
        <begin position="186"/>
        <end position="211"/>
    </location>
</feature>
<dbReference type="PROSITE" id="PS50221">
    <property type="entry name" value="GAIN_B"/>
    <property type="match status" value="1"/>
</dbReference>
<evidence type="ECO:0000256" key="5">
    <source>
        <dbReference type="ARBA" id="ARBA00023157"/>
    </source>
</evidence>
<name>B7PPD1_IXOSC</name>
<feature type="transmembrane region" description="Helical" evidence="6">
    <location>
        <begin position="250"/>
        <end position="274"/>
    </location>
</feature>
<dbReference type="PANTHER" id="PTHR47767:SF1">
    <property type="entry name" value="ADHESION G PROTEIN-COUPLED RECEPTOR G7"/>
    <property type="match status" value="1"/>
</dbReference>
<organism>
    <name type="scientific">Ixodes scapularis</name>
    <name type="common">Black-legged tick</name>
    <name type="synonym">Deer tick</name>
    <dbReference type="NCBI Taxonomy" id="6945"/>
    <lineage>
        <taxon>Eukaryota</taxon>
        <taxon>Metazoa</taxon>
        <taxon>Ecdysozoa</taxon>
        <taxon>Arthropoda</taxon>
        <taxon>Chelicerata</taxon>
        <taxon>Arachnida</taxon>
        <taxon>Acari</taxon>
        <taxon>Parasitiformes</taxon>
        <taxon>Ixodida</taxon>
        <taxon>Ixodoidea</taxon>
        <taxon>Ixodidae</taxon>
        <taxon>Ixodinae</taxon>
        <taxon>Ixodes</taxon>
    </lineage>
</organism>
<dbReference type="GO" id="GO:0007166">
    <property type="term" value="P:cell surface receptor signaling pathway"/>
    <property type="evidence" value="ECO:0007669"/>
    <property type="project" value="InterPro"/>
</dbReference>
<dbReference type="InParanoid" id="B7PPD1"/>
<evidence type="ECO:0000313" key="11">
    <source>
        <dbReference type="Proteomes" id="UP000001555"/>
    </source>
</evidence>
<dbReference type="InterPro" id="IPR000832">
    <property type="entry name" value="GPCR_2_secretin-like"/>
</dbReference>
<evidence type="ECO:0000259" key="7">
    <source>
        <dbReference type="PROSITE" id="PS50221"/>
    </source>
</evidence>
<dbReference type="InterPro" id="IPR000203">
    <property type="entry name" value="GPS"/>
</dbReference>
<dbReference type="VEuPathDB" id="VectorBase:ISCW005937"/>
<keyword evidence="9" id="KW-0675">Receptor</keyword>
<evidence type="ECO:0000256" key="2">
    <source>
        <dbReference type="ARBA" id="ARBA00022692"/>
    </source>
</evidence>
<dbReference type="InterPro" id="IPR017981">
    <property type="entry name" value="GPCR_2-like_7TM"/>
</dbReference>
<keyword evidence="11" id="KW-1185">Reference proteome</keyword>
<sequence length="330" mass="36825">MGATADRLQQLTTEKRSLDPLDIVYVATTVENIASTGAVSRQGTDVAFVFSKSNQFQLDRELNIGVMGASSLFEDSFQPTDDESSELAFEICSSVLLANYENEEVDNVREPFSIYFKQSCDVTPEEVECVFWDPSENYDLGAWSTAGCEYIGLERGYHVCNCSHLTSFAVLFRHNDRSKRSPHDHILSYLTFIGIALSALGLLMVVFTYICHKRWRKGVGHQILMHLSVALLGALGAYLALVTVPVPRTGPALCACIGGLLHYLLLVSFCWTFVEALLQYLRFVKVLGTYVPNLVLKAALAAWDKDETKDGAKDKEMELYLPQRSRKSVH</sequence>
<evidence type="ECO:0000256" key="4">
    <source>
        <dbReference type="ARBA" id="ARBA00023136"/>
    </source>
</evidence>
<dbReference type="OrthoDB" id="6487061at2759"/>
<feature type="domain" description="GAIN-B" evidence="7">
    <location>
        <begin position="29"/>
        <end position="178"/>
    </location>
</feature>
<evidence type="ECO:0000256" key="1">
    <source>
        <dbReference type="ARBA" id="ARBA00004141"/>
    </source>
</evidence>
<gene>
    <name evidence="9" type="ORF">IscW_ISCW005937</name>
</gene>
<dbReference type="HOGENOM" id="CLU_842733_0_0_1"/>
<dbReference type="Proteomes" id="UP000001555">
    <property type="component" value="Unassembled WGS sequence"/>
</dbReference>
<dbReference type="EMBL" id="DS757053">
    <property type="protein sequence ID" value="EEC08453.1"/>
    <property type="molecule type" value="Genomic_DNA"/>
</dbReference>
<evidence type="ECO:0000256" key="6">
    <source>
        <dbReference type="SAM" id="Phobius"/>
    </source>
</evidence>
<dbReference type="Pfam" id="PF00002">
    <property type="entry name" value="7tm_2"/>
    <property type="match status" value="1"/>
</dbReference>
<reference evidence="10" key="2">
    <citation type="submission" date="2020-05" db="UniProtKB">
        <authorList>
            <consortium name="EnsemblMetazoa"/>
        </authorList>
    </citation>
    <scope>IDENTIFICATION</scope>
    <source>
        <strain evidence="10">wikel</strain>
    </source>
</reference>
<dbReference type="FunFam" id="1.20.1070.10:FF:001311">
    <property type="entry name" value="G-protein coupled receptor, putative"/>
    <property type="match status" value="1"/>
</dbReference>
<dbReference type="InterPro" id="IPR046338">
    <property type="entry name" value="GAIN_dom_sf"/>
</dbReference>
<proteinExistence type="predicted"/>
<dbReference type="STRING" id="6945.B7PPD1"/>
<comment type="subcellular location">
    <subcellularLocation>
        <location evidence="1">Membrane</location>
        <topology evidence="1">Multi-pass membrane protein</topology>
    </subcellularLocation>
</comment>
<dbReference type="VEuPathDB" id="VectorBase:ISCI005937"/>
<dbReference type="InterPro" id="IPR053066">
    <property type="entry name" value="ADGR_G7"/>
</dbReference>
<dbReference type="PROSITE" id="PS50261">
    <property type="entry name" value="G_PROTEIN_RECEP_F2_4"/>
    <property type="match status" value="1"/>
</dbReference>